<feature type="region of interest" description="Disordered" evidence="2">
    <location>
        <begin position="1"/>
        <end position="20"/>
    </location>
</feature>
<dbReference type="Gene3D" id="3.30.160.60">
    <property type="entry name" value="Classic Zinc Finger"/>
    <property type="match status" value="1"/>
</dbReference>
<reference evidence="5" key="2">
    <citation type="submission" date="2020-11" db="EMBL/GenBank/DDBJ databases">
        <authorList>
            <person name="McCartney M.A."/>
            <person name="Auch B."/>
            <person name="Kono T."/>
            <person name="Mallez S."/>
            <person name="Becker A."/>
            <person name="Gohl D.M."/>
            <person name="Silverstein K.A.T."/>
            <person name="Koren S."/>
            <person name="Bechman K.B."/>
            <person name="Herman A."/>
            <person name="Abrahante J.E."/>
            <person name="Garbe J."/>
        </authorList>
    </citation>
    <scope>NUCLEOTIDE SEQUENCE</scope>
    <source>
        <strain evidence="5">Duluth1</strain>
        <tissue evidence="5">Whole animal</tissue>
    </source>
</reference>
<comment type="caution">
    <text evidence="5">The sequence shown here is derived from an EMBL/GenBank/DDBJ whole genome shotgun (WGS) entry which is preliminary data.</text>
</comment>
<evidence type="ECO:0000259" key="4">
    <source>
        <dbReference type="PROSITE" id="PS50157"/>
    </source>
</evidence>
<dbReference type="PROSITE" id="PS50157">
    <property type="entry name" value="ZINC_FINGER_C2H2_2"/>
    <property type="match status" value="1"/>
</dbReference>
<reference evidence="5" key="1">
    <citation type="journal article" date="2019" name="bioRxiv">
        <title>The Genome of the Zebra Mussel, Dreissena polymorpha: A Resource for Invasive Species Research.</title>
        <authorList>
            <person name="McCartney M.A."/>
            <person name="Auch B."/>
            <person name="Kono T."/>
            <person name="Mallez S."/>
            <person name="Zhang Y."/>
            <person name="Obille A."/>
            <person name="Becker A."/>
            <person name="Abrahante J.E."/>
            <person name="Garbe J."/>
            <person name="Badalamenti J.P."/>
            <person name="Herman A."/>
            <person name="Mangelson H."/>
            <person name="Liachko I."/>
            <person name="Sullivan S."/>
            <person name="Sone E.D."/>
            <person name="Koren S."/>
            <person name="Silverstein K.A.T."/>
            <person name="Beckman K.B."/>
            <person name="Gohl D.M."/>
        </authorList>
    </citation>
    <scope>NUCLEOTIDE SEQUENCE</scope>
    <source>
        <strain evidence="5">Duluth1</strain>
        <tissue evidence="5">Whole animal</tissue>
    </source>
</reference>
<keyword evidence="1" id="KW-0479">Metal-binding</keyword>
<evidence type="ECO:0000313" key="6">
    <source>
        <dbReference type="Proteomes" id="UP000828390"/>
    </source>
</evidence>
<keyword evidence="6" id="KW-1185">Reference proteome</keyword>
<keyword evidence="1" id="KW-0863">Zinc-finger</keyword>
<dbReference type="Pfam" id="PF00096">
    <property type="entry name" value="zf-C2H2"/>
    <property type="match status" value="1"/>
</dbReference>
<feature type="transmembrane region" description="Helical" evidence="3">
    <location>
        <begin position="154"/>
        <end position="173"/>
    </location>
</feature>
<feature type="domain" description="C2H2-type" evidence="4">
    <location>
        <begin position="103"/>
        <end position="131"/>
    </location>
</feature>
<dbReference type="PROSITE" id="PS00028">
    <property type="entry name" value="ZINC_FINGER_C2H2_1"/>
    <property type="match status" value="1"/>
</dbReference>
<accession>A0A9D4J0F0</accession>
<dbReference type="InterPro" id="IPR036236">
    <property type="entry name" value="Znf_C2H2_sf"/>
</dbReference>
<dbReference type="Proteomes" id="UP000828390">
    <property type="component" value="Unassembled WGS sequence"/>
</dbReference>
<evidence type="ECO:0000256" key="3">
    <source>
        <dbReference type="SAM" id="Phobius"/>
    </source>
</evidence>
<protein>
    <recommendedName>
        <fullName evidence="4">C2H2-type domain-containing protein</fullName>
    </recommendedName>
</protein>
<gene>
    <name evidence="5" type="ORF">DPMN_169299</name>
</gene>
<keyword evidence="3" id="KW-0812">Transmembrane</keyword>
<dbReference type="InterPro" id="IPR013087">
    <property type="entry name" value="Znf_C2H2_type"/>
</dbReference>
<dbReference type="EMBL" id="JAIWYP010000008">
    <property type="protein sequence ID" value="KAH3791088.1"/>
    <property type="molecule type" value="Genomic_DNA"/>
</dbReference>
<sequence length="174" mass="19547">MVIADIHQSKRRVSHGDGPGDQIVTFDSARVIGDAYRNNSSDRYASRGTHNVTAVQHDLSDEIYMEDGATEVDCSLNSDMSSVFATSSCSLAVSEDISDSEMLTCPQCAGNFRDRENLFRHVKEAHQQHVSAISGRRKFRCDQCQRSFKTMVSVILQLQVCFVDIHMFVVFLYL</sequence>
<organism evidence="5 6">
    <name type="scientific">Dreissena polymorpha</name>
    <name type="common">Zebra mussel</name>
    <name type="synonym">Mytilus polymorpha</name>
    <dbReference type="NCBI Taxonomy" id="45954"/>
    <lineage>
        <taxon>Eukaryota</taxon>
        <taxon>Metazoa</taxon>
        <taxon>Spiralia</taxon>
        <taxon>Lophotrochozoa</taxon>
        <taxon>Mollusca</taxon>
        <taxon>Bivalvia</taxon>
        <taxon>Autobranchia</taxon>
        <taxon>Heteroconchia</taxon>
        <taxon>Euheterodonta</taxon>
        <taxon>Imparidentia</taxon>
        <taxon>Neoheterodontei</taxon>
        <taxon>Myida</taxon>
        <taxon>Dreissenoidea</taxon>
        <taxon>Dreissenidae</taxon>
        <taxon>Dreissena</taxon>
    </lineage>
</organism>
<dbReference type="AlphaFoldDB" id="A0A9D4J0F0"/>
<name>A0A9D4J0F0_DREPO</name>
<keyword evidence="3" id="KW-0472">Membrane</keyword>
<evidence type="ECO:0000256" key="2">
    <source>
        <dbReference type="SAM" id="MobiDB-lite"/>
    </source>
</evidence>
<evidence type="ECO:0000256" key="1">
    <source>
        <dbReference type="PROSITE-ProRule" id="PRU00042"/>
    </source>
</evidence>
<evidence type="ECO:0000313" key="5">
    <source>
        <dbReference type="EMBL" id="KAH3791088.1"/>
    </source>
</evidence>
<keyword evidence="1" id="KW-0862">Zinc</keyword>
<dbReference type="GO" id="GO:0008270">
    <property type="term" value="F:zinc ion binding"/>
    <property type="evidence" value="ECO:0007669"/>
    <property type="project" value="UniProtKB-KW"/>
</dbReference>
<dbReference type="SUPFAM" id="SSF57667">
    <property type="entry name" value="beta-beta-alpha zinc fingers"/>
    <property type="match status" value="1"/>
</dbReference>
<keyword evidence="3" id="KW-1133">Transmembrane helix</keyword>
<proteinExistence type="predicted"/>